<evidence type="ECO:0000256" key="1">
    <source>
        <dbReference type="SAM" id="MobiDB-lite"/>
    </source>
</evidence>
<proteinExistence type="predicted"/>
<feature type="chain" id="PRO_5046199953" evidence="2">
    <location>
        <begin position="27"/>
        <end position="546"/>
    </location>
</feature>
<keyword evidence="2" id="KW-0732">Signal</keyword>
<dbReference type="Gene3D" id="2.60.40.3760">
    <property type="match status" value="4"/>
</dbReference>
<feature type="region of interest" description="Disordered" evidence="1">
    <location>
        <begin position="26"/>
        <end position="49"/>
    </location>
</feature>
<feature type="signal peptide" evidence="2">
    <location>
        <begin position="1"/>
        <end position="26"/>
    </location>
</feature>
<dbReference type="PROSITE" id="PS50911">
    <property type="entry name" value="CHAP"/>
    <property type="match status" value="1"/>
</dbReference>
<dbReference type="SUPFAM" id="SSF54001">
    <property type="entry name" value="Cysteine proteinases"/>
    <property type="match status" value="1"/>
</dbReference>
<dbReference type="EMBL" id="JBEPMK010000009">
    <property type="protein sequence ID" value="MET3645326.1"/>
    <property type="molecule type" value="Genomic_DNA"/>
</dbReference>
<feature type="domain" description="Peptidase C51" evidence="3">
    <location>
        <begin position="423"/>
        <end position="544"/>
    </location>
</feature>
<dbReference type="InterPro" id="IPR038765">
    <property type="entry name" value="Papain-like_cys_pep_sf"/>
</dbReference>
<gene>
    <name evidence="4" type="ORF">ABID27_001977</name>
</gene>
<dbReference type="InterPro" id="IPR013688">
    <property type="entry name" value="GBS_Bsp-like"/>
</dbReference>
<protein>
    <submittedName>
        <fullName evidence="4">Surface antigen</fullName>
    </submittedName>
</protein>
<evidence type="ECO:0000256" key="2">
    <source>
        <dbReference type="SAM" id="SignalP"/>
    </source>
</evidence>
<dbReference type="Pfam" id="PF08481">
    <property type="entry name" value="GBS_Bsp-like"/>
    <property type="match status" value="4"/>
</dbReference>
<accession>A0ABV2JN20</accession>
<dbReference type="Gene3D" id="3.90.1720.10">
    <property type="entry name" value="endopeptidase domain like (from Nostoc punctiforme)"/>
    <property type="match status" value="1"/>
</dbReference>
<dbReference type="RefSeq" id="WP_354281830.1">
    <property type="nucleotide sequence ID" value="NZ_JBEPMK010000009.1"/>
</dbReference>
<dbReference type="Pfam" id="PF05257">
    <property type="entry name" value="CHAP"/>
    <property type="match status" value="1"/>
</dbReference>
<feature type="compositionally biased region" description="Basic and acidic residues" evidence="1">
    <location>
        <begin position="26"/>
        <end position="35"/>
    </location>
</feature>
<name>A0ABV2JN20_9STRE</name>
<dbReference type="InterPro" id="IPR007921">
    <property type="entry name" value="CHAP_dom"/>
</dbReference>
<evidence type="ECO:0000259" key="3">
    <source>
        <dbReference type="PROSITE" id="PS50911"/>
    </source>
</evidence>
<evidence type="ECO:0000313" key="5">
    <source>
        <dbReference type="Proteomes" id="UP001549055"/>
    </source>
</evidence>
<reference evidence="4 5" key="1">
    <citation type="submission" date="2024-06" db="EMBL/GenBank/DDBJ databases">
        <title>Genomic Encyclopedia of Type Strains, Phase IV (KMG-IV): sequencing the most valuable type-strain genomes for metagenomic binning, comparative biology and taxonomic classification.</title>
        <authorList>
            <person name="Goeker M."/>
        </authorList>
    </citation>
    <scope>NUCLEOTIDE SEQUENCE [LARGE SCALE GENOMIC DNA]</scope>
    <source>
        <strain evidence="4 5">DSM 15349</strain>
    </source>
</reference>
<organism evidence="4 5">
    <name type="scientific">Streptococcus gallinaceus</name>
    <dbReference type="NCBI Taxonomy" id="165758"/>
    <lineage>
        <taxon>Bacteria</taxon>
        <taxon>Bacillati</taxon>
        <taxon>Bacillota</taxon>
        <taxon>Bacilli</taxon>
        <taxon>Lactobacillales</taxon>
        <taxon>Streptococcaceae</taxon>
        <taxon>Streptococcus</taxon>
    </lineage>
</organism>
<dbReference type="Proteomes" id="UP001549055">
    <property type="component" value="Unassembled WGS sequence"/>
</dbReference>
<sequence length="546" mass="60889">MKKYSKFLLLSAAVLATASFPIDSRAEEISPRSDSKNLAQPIPTDPTTLTQPIKIEQKDQNVTISYRRSPQQEGYKIQYAVWSNENGQDDIKWYLADKEQTEFSLANHTGYGNYTVHAYIVIQDRLVFLDAGAFTRSKSPVSLTSTISEVGAIDITVQNLPETTTEVKIPTWSSQNGQDDIVWYSATKNDDGSYRLRIPLNAHNFNLGNYESHVYIKENGQDTQKYVVKATTLVENGHVPLQPKPTITYGNVNQTTGTYQVLTQETLQSKKIKSVDVATWSMDKQANIKWRKANLINGNYQVAVDFQEHQNHTGIYQNHVYVTYTDGTRTGYAQPTVDLTAAKLPLAFSSQFIAASTMQLTAKNIYGSGDVQFAIWSDENGQDDLKWYKTTLSADKTYSLKLPLTNHKGIGKYNVHIYQNGKGLKATTMDITATQKESTPNTYPVGQCTWGVKEVAPWVGNWWGNANTWAESAKKAGFTIGNVPKVGSIAVWTSGAFGHVAFVTEVRSSSQIRVQESNYAGKMYLGDFRGWFNPISDGVAAYIYPN</sequence>
<comment type="caution">
    <text evidence="4">The sequence shown here is derived from an EMBL/GenBank/DDBJ whole genome shotgun (WGS) entry which is preliminary data.</text>
</comment>
<evidence type="ECO:0000313" key="4">
    <source>
        <dbReference type="EMBL" id="MET3645326.1"/>
    </source>
</evidence>
<keyword evidence="5" id="KW-1185">Reference proteome</keyword>